<gene>
    <name evidence="1" type="ORF">F444_22328</name>
</gene>
<accession>A0A080YY38</accession>
<dbReference type="AlphaFoldDB" id="A0A080YY38"/>
<sequence>MDVVDVGDDGNSESFDQTDDVQVPLAQVVDIDTKSGPIQDEALLRKTFCISDDLIPLRTV</sequence>
<protein>
    <submittedName>
        <fullName evidence="1">Uncharacterized protein</fullName>
    </submittedName>
</protein>
<comment type="caution">
    <text evidence="1">The sequence shown here is derived from an EMBL/GenBank/DDBJ whole genome shotgun (WGS) entry which is preliminary data.</text>
</comment>
<reference evidence="1 2" key="1">
    <citation type="submission" date="2013-11" db="EMBL/GenBank/DDBJ databases">
        <title>The Genome Sequence of Phytophthora parasitica P1976.</title>
        <authorList>
            <consortium name="The Broad Institute Genomics Platform"/>
            <person name="Russ C."/>
            <person name="Tyler B."/>
            <person name="Panabieres F."/>
            <person name="Shan W."/>
            <person name="Tripathy S."/>
            <person name="Grunwald N."/>
            <person name="Machado M."/>
            <person name="Johnson C.S."/>
            <person name="Walker B."/>
            <person name="Young S."/>
            <person name="Zeng Q."/>
            <person name="Gargeya S."/>
            <person name="Fitzgerald M."/>
            <person name="Haas B."/>
            <person name="Abouelleil A."/>
            <person name="Allen A.W."/>
            <person name="Alvarado L."/>
            <person name="Arachchi H.M."/>
            <person name="Berlin A.M."/>
            <person name="Chapman S.B."/>
            <person name="Gainer-Dewar J."/>
            <person name="Goldberg J."/>
            <person name="Griggs A."/>
            <person name="Gujja S."/>
            <person name="Hansen M."/>
            <person name="Howarth C."/>
            <person name="Imamovic A."/>
            <person name="Ireland A."/>
            <person name="Larimer J."/>
            <person name="McCowan C."/>
            <person name="Murphy C."/>
            <person name="Pearson M."/>
            <person name="Poon T.W."/>
            <person name="Priest M."/>
            <person name="Roberts A."/>
            <person name="Saif S."/>
            <person name="Shea T."/>
            <person name="Sisk P."/>
            <person name="Sykes S."/>
            <person name="Wortman J."/>
            <person name="Nusbaum C."/>
            <person name="Birren B."/>
        </authorList>
    </citation>
    <scope>NUCLEOTIDE SEQUENCE [LARGE SCALE GENOMIC DNA]</scope>
    <source>
        <strain evidence="1 2">P1976</strain>
    </source>
</reference>
<evidence type="ECO:0000313" key="1">
    <source>
        <dbReference type="EMBL" id="ETO59299.1"/>
    </source>
</evidence>
<proteinExistence type="predicted"/>
<evidence type="ECO:0000313" key="2">
    <source>
        <dbReference type="Proteomes" id="UP000028582"/>
    </source>
</evidence>
<dbReference type="EMBL" id="ANJA01004152">
    <property type="protein sequence ID" value="ETO59299.1"/>
    <property type="molecule type" value="Genomic_DNA"/>
</dbReference>
<dbReference type="Proteomes" id="UP000028582">
    <property type="component" value="Unassembled WGS sequence"/>
</dbReference>
<name>A0A080YY38_PHYNI</name>
<organism evidence="1 2">
    <name type="scientific">Phytophthora nicotianae P1976</name>
    <dbReference type="NCBI Taxonomy" id="1317066"/>
    <lineage>
        <taxon>Eukaryota</taxon>
        <taxon>Sar</taxon>
        <taxon>Stramenopiles</taxon>
        <taxon>Oomycota</taxon>
        <taxon>Peronosporomycetes</taxon>
        <taxon>Peronosporales</taxon>
        <taxon>Peronosporaceae</taxon>
        <taxon>Phytophthora</taxon>
    </lineage>
</organism>